<keyword evidence="16" id="KW-1185">Reference proteome</keyword>
<keyword evidence="4 11" id="KW-0285">Flavoprotein</keyword>
<protein>
    <recommendedName>
        <fullName evidence="12">Glutathione reductase</fullName>
        <shortName evidence="12">GRase</shortName>
        <ecNumber evidence="12">1.8.1.7</ecNumber>
    </recommendedName>
</protein>
<feature type="domain" description="Pyridine nucleotide-disulphide oxidoreductase dimerisation" evidence="13">
    <location>
        <begin position="337"/>
        <end position="446"/>
    </location>
</feature>
<dbReference type="PRINTS" id="PR00368">
    <property type="entry name" value="FADPNR"/>
</dbReference>
<dbReference type="Proteomes" id="UP000680714">
    <property type="component" value="Unassembled WGS sequence"/>
</dbReference>
<evidence type="ECO:0000256" key="6">
    <source>
        <dbReference type="ARBA" id="ARBA00022857"/>
    </source>
</evidence>
<dbReference type="InterPro" id="IPR004099">
    <property type="entry name" value="Pyr_nucl-diS_OxRdtase_dimer"/>
</dbReference>
<accession>A0ABS5IEJ3</accession>
<evidence type="ECO:0000259" key="13">
    <source>
        <dbReference type="Pfam" id="PF02852"/>
    </source>
</evidence>
<name>A0ABS5IEJ3_9PROT</name>
<evidence type="ECO:0000256" key="3">
    <source>
        <dbReference type="ARBA" id="ARBA00011738"/>
    </source>
</evidence>
<comment type="catalytic activity">
    <reaction evidence="10 12">
        <text>2 glutathione + NADP(+) = glutathione disulfide + NADPH + H(+)</text>
        <dbReference type="Rhea" id="RHEA:11740"/>
        <dbReference type="ChEBI" id="CHEBI:15378"/>
        <dbReference type="ChEBI" id="CHEBI:57783"/>
        <dbReference type="ChEBI" id="CHEBI:57925"/>
        <dbReference type="ChEBI" id="CHEBI:58297"/>
        <dbReference type="ChEBI" id="CHEBI:58349"/>
        <dbReference type="EC" id="1.8.1.7"/>
    </reaction>
</comment>
<dbReference type="EMBL" id="JAGTUF010000008">
    <property type="protein sequence ID" value="MBR9972138.1"/>
    <property type="molecule type" value="Genomic_DNA"/>
</dbReference>
<dbReference type="PROSITE" id="PS00076">
    <property type="entry name" value="PYRIDINE_REDOX_1"/>
    <property type="match status" value="1"/>
</dbReference>
<dbReference type="EC" id="1.8.1.7" evidence="12"/>
<evidence type="ECO:0000313" key="15">
    <source>
        <dbReference type="EMBL" id="MBR9972138.1"/>
    </source>
</evidence>
<evidence type="ECO:0000259" key="14">
    <source>
        <dbReference type="Pfam" id="PF07992"/>
    </source>
</evidence>
<dbReference type="NCBIfam" id="NF004776">
    <property type="entry name" value="PRK06116.1"/>
    <property type="match status" value="1"/>
</dbReference>
<organism evidence="15 16">
    <name type="scientific">Magnetospirillum sulfuroxidans</name>
    <dbReference type="NCBI Taxonomy" id="611300"/>
    <lineage>
        <taxon>Bacteria</taxon>
        <taxon>Pseudomonadati</taxon>
        <taxon>Pseudomonadota</taxon>
        <taxon>Alphaproteobacteria</taxon>
        <taxon>Rhodospirillales</taxon>
        <taxon>Rhodospirillaceae</taxon>
        <taxon>Magnetospirillum</taxon>
    </lineage>
</organism>
<dbReference type="PIRSF" id="PIRSF000350">
    <property type="entry name" value="Mercury_reductase_MerA"/>
    <property type="match status" value="1"/>
</dbReference>
<sequence>MSGFDFDLVTIGAGSGGVRASRMAARLGKRVAVAEESRVGGTCVMRGCVPKKLLVMGAHMAEEIEDAAGFGWDIGDVSFDWGRLVSAKNAELNRLEGVYHRLLRDSGVTVLEGRGTVIDAHTIAAGGKPYSAEHILIATGGRPSLPNIPGIEHAITSNEALDLLQLPKSIAIVGGGYIAVEFAGIFNALGVAVTQILRGEATLRGFDQDIRAALDEALVAKGVDLRCDTRVLSIEKVAGGYDLRLSGDESLRVDLVMYATGRAPNTAGLGLVEAGVRLDANGAVVVDEYSRSSAPSIYAIGDVTDRMNLTPVAIAEAMALVSSLYLGAPRTVDYDNVPTAVFSMPTISTVGLTEEQARAKLGCAIDVYVSRFKPMKNTLSGRDERSLMKMIVDRATDKVLGIHVLGPDAAEMVQGFAVALKCGATKAQIDATIGIHPTAAEELVTMRDKRPDPSPECQE</sequence>
<comment type="subunit">
    <text evidence="3">Homodimer.</text>
</comment>
<evidence type="ECO:0000256" key="1">
    <source>
        <dbReference type="ARBA" id="ARBA00001974"/>
    </source>
</evidence>
<keyword evidence="7 11" id="KW-0560">Oxidoreductase</keyword>
<proteinExistence type="inferred from homology"/>
<dbReference type="InterPro" id="IPR012999">
    <property type="entry name" value="Pyr_OxRdtase_I_AS"/>
</dbReference>
<comment type="function">
    <text evidence="12">Catalyzes the reduction of glutathione disulfide (GSSG) to reduced glutathione (GSH).</text>
</comment>
<evidence type="ECO:0000256" key="7">
    <source>
        <dbReference type="ARBA" id="ARBA00023002"/>
    </source>
</evidence>
<dbReference type="Pfam" id="PF02852">
    <property type="entry name" value="Pyr_redox_dim"/>
    <property type="match status" value="1"/>
</dbReference>
<evidence type="ECO:0000256" key="9">
    <source>
        <dbReference type="ARBA" id="ARBA00023284"/>
    </source>
</evidence>
<evidence type="ECO:0000256" key="8">
    <source>
        <dbReference type="ARBA" id="ARBA00023157"/>
    </source>
</evidence>
<dbReference type="InterPro" id="IPR036188">
    <property type="entry name" value="FAD/NAD-bd_sf"/>
</dbReference>
<dbReference type="InterPro" id="IPR046952">
    <property type="entry name" value="GSHR/TRXR-like"/>
</dbReference>
<dbReference type="NCBIfam" id="TIGR01424">
    <property type="entry name" value="gluta_reduc_2"/>
    <property type="match status" value="1"/>
</dbReference>
<dbReference type="PRINTS" id="PR00411">
    <property type="entry name" value="PNDRDTASEI"/>
</dbReference>
<feature type="domain" description="FAD/NAD(P)-binding" evidence="14">
    <location>
        <begin position="6"/>
        <end position="317"/>
    </location>
</feature>
<dbReference type="SUPFAM" id="SSF55424">
    <property type="entry name" value="FAD/NAD-linked reductases, dimerisation (C-terminal) domain"/>
    <property type="match status" value="1"/>
</dbReference>
<keyword evidence="5 11" id="KW-0274">FAD</keyword>
<keyword evidence="9 11" id="KW-0676">Redox-active center</keyword>
<evidence type="ECO:0000256" key="4">
    <source>
        <dbReference type="ARBA" id="ARBA00022630"/>
    </source>
</evidence>
<dbReference type="Gene3D" id="3.50.50.60">
    <property type="entry name" value="FAD/NAD(P)-binding domain"/>
    <property type="match status" value="2"/>
</dbReference>
<evidence type="ECO:0000256" key="5">
    <source>
        <dbReference type="ARBA" id="ARBA00022827"/>
    </source>
</evidence>
<dbReference type="InterPro" id="IPR023753">
    <property type="entry name" value="FAD/NAD-binding_dom"/>
</dbReference>
<dbReference type="PANTHER" id="PTHR42737:SF2">
    <property type="entry name" value="GLUTATHIONE REDUCTASE"/>
    <property type="match status" value="1"/>
</dbReference>
<evidence type="ECO:0000256" key="11">
    <source>
        <dbReference type="RuleBase" id="RU003691"/>
    </source>
</evidence>
<dbReference type="Gene3D" id="3.30.390.30">
    <property type="match status" value="1"/>
</dbReference>
<comment type="similarity">
    <text evidence="2 11">Belongs to the class-I pyridine nucleotide-disulfide oxidoreductase family.</text>
</comment>
<dbReference type="InterPro" id="IPR006324">
    <property type="entry name" value="GSHR"/>
</dbReference>
<evidence type="ECO:0000313" key="16">
    <source>
        <dbReference type="Proteomes" id="UP000680714"/>
    </source>
</evidence>
<dbReference type="InterPro" id="IPR001100">
    <property type="entry name" value="Pyr_nuc-diS_OxRdtase"/>
</dbReference>
<evidence type="ECO:0000256" key="2">
    <source>
        <dbReference type="ARBA" id="ARBA00007532"/>
    </source>
</evidence>
<reference evidence="15 16" key="1">
    <citation type="submission" date="2021-04" db="EMBL/GenBank/DDBJ databases">
        <title>Magnetospirillum sulfuroxidans sp. nov., a facultative chemolithoautotrophic sulfur-oxidizing alphaproteobacterium isolated from freshwater sediment and proposals for Paramagetospirillum gen. nov., and Magnetospirillaceae fam. nov.</title>
        <authorList>
            <person name="Koziaeva V."/>
            <person name="Geelhoed J.S."/>
            <person name="Sorokin D.Y."/>
            <person name="Grouzdev D.S."/>
        </authorList>
    </citation>
    <scope>NUCLEOTIDE SEQUENCE [LARGE SCALE GENOMIC DNA]</scope>
    <source>
        <strain evidence="15 16">J10</strain>
    </source>
</reference>
<evidence type="ECO:0000256" key="10">
    <source>
        <dbReference type="ARBA" id="ARBA00049142"/>
    </source>
</evidence>
<comment type="caution">
    <text evidence="15">The sequence shown here is derived from an EMBL/GenBank/DDBJ whole genome shotgun (WGS) entry which is preliminary data.</text>
</comment>
<gene>
    <name evidence="15" type="primary">gor</name>
    <name evidence="15" type="ORF">KEC16_10485</name>
</gene>
<dbReference type="RefSeq" id="WP_211548594.1">
    <property type="nucleotide sequence ID" value="NZ_JAGTUF010000008.1"/>
</dbReference>
<dbReference type="PANTHER" id="PTHR42737">
    <property type="entry name" value="GLUTATHIONE REDUCTASE"/>
    <property type="match status" value="1"/>
</dbReference>
<dbReference type="Pfam" id="PF07992">
    <property type="entry name" value="Pyr_redox_2"/>
    <property type="match status" value="1"/>
</dbReference>
<dbReference type="SUPFAM" id="SSF51905">
    <property type="entry name" value="FAD/NAD(P)-binding domain"/>
    <property type="match status" value="1"/>
</dbReference>
<dbReference type="InterPro" id="IPR016156">
    <property type="entry name" value="FAD/NAD-linked_Rdtase_dimer_sf"/>
</dbReference>
<comment type="cofactor">
    <cofactor evidence="1 12">
        <name>FAD</name>
        <dbReference type="ChEBI" id="CHEBI:57692"/>
    </cofactor>
</comment>
<keyword evidence="6 12" id="KW-0521">NADP</keyword>
<keyword evidence="8" id="KW-1015">Disulfide bond</keyword>
<dbReference type="GO" id="GO:0004362">
    <property type="term" value="F:glutathione-disulfide reductase (NADPH) activity"/>
    <property type="evidence" value="ECO:0007669"/>
    <property type="project" value="UniProtKB-EC"/>
</dbReference>
<evidence type="ECO:0000256" key="12">
    <source>
        <dbReference type="RuleBase" id="RU365040"/>
    </source>
</evidence>